<feature type="compositionally biased region" description="Acidic residues" evidence="1">
    <location>
        <begin position="178"/>
        <end position="187"/>
    </location>
</feature>
<evidence type="ECO:0000313" key="2">
    <source>
        <dbReference type="EMBL" id="TFH81223.1"/>
    </source>
</evidence>
<gene>
    <name evidence="2" type="ORF">EXN75_08150</name>
</gene>
<organism evidence="2 3">
    <name type="scientific">Segatella hominis</name>
    <dbReference type="NCBI Taxonomy" id="2518605"/>
    <lineage>
        <taxon>Bacteria</taxon>
        <taxon>Pseudomonadati</taxon>
        <taxon>Bacteroidota</taxon>
        <taxon>Bacteroidia</taxon>
        <taxon>Bacteroidales</taxon>
        <taxon>Prevotellaceae</taxon>
        <taxon>Segatella</taxon>
    </lineage>
</organism>
<dbReference type="Proteomes" id="UP000297872">
    <property type="component" value="Unassembled WGS sequence"/>
</dbReference>
<feature type="region of interest" description="Disordered" evidence="1">
    <location>
        <begin position="171"/>
        <end position="200"/>
    </location>
</feature>
<dbReference type="InterPro" id="IPR031762">
    <property type="entry name" value="DUF4738"/>
</dbReference>
<evidence type="ECO:0000313" key="3">
    <source>
        <dbReference type="Proteomes" id="UP000297872"/>
    </source>
</evidence>
<dbReference type="Pfam" id="PF15889">
    <property type="entry name" value="DUF4738"/>
    <property type="match status" value="1"/>
</dbReference>
<evidence type="ECO:0000256" key="1">
    <source>
        <dbReference type="SAM" id="MobiDB-lite"/>
    </source>
</evidence>
<comment type="caution">
    <text evidence="2">The sequence shown here is derived from an EMBL/GenBank/DDBJ whole genome shotgun (WGS) entry which is preliminary data.</text>
</comment>
<dbReference type="EMBL" id="SGVY01000017">
    <property type="protein sequence ID" value="TFH81223.1"/>
    <property type="molecule type" value="Genomic_DNA"/>
</dbReference>
<dbReference type="PROSITE" id="PS51257">
    <property type="entry name" value="PROKAR_LIPOPROTEIN"/>
    <property type="match status" value="1"/>
</dbReference>
<protein>
    <submittedName>
        <fullName evidence="2">DUF4738 domain-containing protein</fullName>
    </submittedName>
</protein>
<dbReference type="AlphaFoldDB" id="A0A4Y8VLM1"/>
<dbReference type="OrthoDB" id="1086474at2"/>
<proteinExistence type="predicted"/>
<name>A0A4Y8VLM1_9BACT</name>
<keyword evidence="3" id="KW-1185">Reference proteome</keyword>
<reference evidence="2 3" key="1">
    <citation type="submission" date="2019-02" db="EMBL/GenBank/DDBJ databases">
        <title>Draft Genome Sequence of the Prevotella sp. BCRC 81118, Isolated from Human Feces.</title>
        <authorList>
            <person name="Huang C.-H."/>
        </authorList>
    </citation>
    <scope>NUCLEOTIDE SEQUENCE [LARGE SCALE GENOMIC DNA]</scope>
    <source>
        <strain evidence="2 3">BCRC 81118</strain>
    </source>
</reference>
<dbReference type="Gene3D" id="2.40.128.510">
    <property type="entry name" value="Protein of unknown function DUF4738"/>
    <property type="match status" value="1"/>
</dbReference>
<accession>A0A4Y8VLM1</accession>
<sequence length="200" mass="22101">MNRIFPLLLAACLVTGFTSCSEKKKSDVIIAPKPQAPKPKKTQQMSGYEQAREVEWLGSTYKVIVKREADNSLPLAVGDDNTKYFDNKITVRILRKDGTEFFNRTFLKTDFTGYLDKNTQQNGALLGLVYVQAEGNNLVFAGSVGSPDVTSDEYVPLVVKISRMGAVSVGKDTKLDTGSDEEDDDNTNEQQKTSSDEDEV</sequence>